<dbReference type="EMBL" id="HAED01010040">
    <property type="protein sequence ID" value="SBQ96252.1"/>
    <property type="molecule type" value="Transcribed_RNA"/>
</dbReference>
<sequence>MDSGESLMEFVNKQVATARKIIKKVEEALAQFEEGLGGQRRLSDMSSEPRSSSYRAEPPQHQVWEKEKVLTDQQLFNQQSTSSLDQEEPEPPLIKKVQQELCSQQHEGQFLLKQENVNFMETSSEETDCHEPEQNRTQPLCQSSTEAENQDQGGCRKKKLRIKGQ</sequence>
<evidence type="ECO:0000313" key="2">
    <source>
        <dbReference type="EMBL" id="SBQ96252.1"/>
    </source>
</evidence>
<gene>
    <name evidence="2" type="primary">Nfu_g_1_005644</name>
</gene>
<protein>
    <submittedName>
        <fullName evidence="2">Uncharacterized protein</fullName>
    </submittedName>
</protein>
<name>A0A1A8IGI9_NOTKU</name>
<proteinExistence type="predicted"/>
<feature type="compositionally biased region" description="Basic residues" evidence="1">
    <location>
        <begin position="155"/>
        <end position="165"/>
    </location>
</feature>
<evidence type="ECO:0000256" key="1">
    <source>
        <dbReference type="SAM" id="MobiDB-lite"/>
    </source>
</evidence>
<reference evidence="2" key="1">
    <citation type="submission" date="2016-05" db="EMBL/GenBank/DDBJ databases">
        <authorList>
            <person name="Lavstsen T."/>
            <person name="Jespersen J.S."/>
        </authorList>
    </citation>
    <scope>NUCLEOTIDE SEQUENCE</scope>
    <source>
        <tissue evidence="2">Brain</tissue>
    </source>
</reference>
<organism evidence="2">
    <name type="scientific">Nothobranchius kuhntae</name>
    <name type="common">Beira killifish</name>
    <dbReference type="NCBI Taxonomy" id="321403"/>
    <lineage>
        <taxon>Eukaryota</taxon>
        <taxon>Metazoa</taxon>
        <taxon>Chordata</taxon>
        <taxon>Craniata</taxon>
        <taxon>Vertebrata</taxon>
        <taxon>Euteleostomi</taxon>
        <taxon>Actinopterygii</taxon>
        <taxon>Neopterygii</taxon>
        <taxon>Teleostei</taxon>
        <taxon>Neoteleostei</taxon>
        <taxon>Acanthomorphata</taxon>
        <taxon>Ovalentaria</taxon>
        <taxon>Atherinomorphae</taxon>
        <taxon>Cyprinodontiformes</taxon>
        <taxon>Nothobranchiidae</taxon>
        <taxon>Nothobranchius</taxon>
    </lineage>
</organism>
<reference evidence="2" key="2">
    <citation type="submission" date="2016-06" db="EMBL/GenBank/DDBJ databases">
        <title>The genome of a short-lived fish provides insights into sex chromosome evolution and the genetic control of aging.</title>
        <authorList>
            <person name="Reichwald K."/>
            <person name="Felder M."/>
            <person name="Petzold A."/>
            <person name="Koch P."/>
            <person name="Groth M."/>
            <person name="Platzer M."/>
        </authorList>
    </citation>
    <scope>NUCLEOTIDE SEQUENCE</scope>
    <source>
        <tissue evidence="2">Brain</tissue>
    </source>
</reference>
<dbReference type="AlphaFoldDB" id="A0A1A8IGI9"/>
<accession>A0A1A8IGI9</accession>
<feature type="region of interest" description="Disordered" evidence="1">
    <location>
        <begin position="115"/>
        <end position="165"/>
    </location>
</feature>
<feature type="compositionally biased region" description="Polar residues" evidence="1">
    <location>
        <begin position="71"/>
        <end position="84"/>
    </location>
</feature>
<feature type="compositionally biased region" description="Polar residues" evidence="1">
    <location>
        <begin position="135"/>
        <end position="152"/>
    </location>
</feature>
<feature type="region of interest" description="Disordered" evidence="1">
    <location>
        <begin position="33"/>
        <end position="101"/>
    </location>
</feature>
<feature type="compositionally biased region" description="Polar residues" evidence="1">
    <location>
        <begin position="44"/>
        <end position="54"/>
    </location>
</feature>